<dbReference type="InterPro" id="IPR011008">
    <property type="entry name" value="Dimeric_a/b-barrel"/>
</dbReference>
<dbReference type="SUPFAM" id="SSF54909">
    <property type="entry name" value="Dimeric alpha+beta barrel"/>
    <property type="match status" value="1"/>
</dbReference>
<gene>
    <name evidence="2" type="ORF">METZ01_LOCUS209936</name>
</gene>
<sequence length="108" mass="12043">MLEGIMPKAYMMVHLEVTNPEAFAAGFGSKVADVAKEFGGKFLVQLPAVHRYENQFNGKQADVHGILEFPDRESAIAWYESDQYKAILPARLDNTTNTYFAIVDGVDD</sequence>
<dbReference type="Gene3D" id="3.30.70.100">
    <property type="match status" value="1"/>
</dbReference>
<feature type="domain" description="DUF1330" evidence="1">
    <location>
        <begin position="8"/>
        <end position="106"/>
    </location>
</feature>
<evidence type="ECO:0000313" key="2">
    <source>
        <dbReference type="EMBL" id="SVB57082.1"/>
    </source>
</evidence>
<dbReference type="AlphaFoldDB" id="A0A382F373"/>
<dbReference type="Pfam" id="PF07045">
    <property type="entry name" value="DUF1330"/>
    <property type="match status" value="1"/>
</dbReference>
<dbReference type="InterPro" id="IPR010753">
    <property type="entry name" value="DUF1330"/>
</dbReference>
<evidence type="ECO:0000259" key="1">
    <source>
        <dbReference type="Pfam" id="PF07045"/>
    </source>
</evidence>
<name>A0A382F373_9ZZZZ</name>
<protein>
    <recommendedName>
        <fullName evidence="1">DUF1330 domain-containing protein</fullName>
    </recommendedName>
</protein>
<dbReference type="EMBL" id="UINC01047608">
    <property type="protein sequence ID" value="SVB57082.1"/>
    <property type="molecule type" value="Genomic_DNA"/>
</dbReference>
<proteinExistence type="predicted"/>
<organism evidence="2">
    <name type="scientific">marine metagenome</name>
    <dbReference type="NCBI Taxonomy" id="408172"/>
    <lineage>
        <taxon>unclassified sequences</taxon>
        <taxon>metagenomes</taxon>
        <taxon>ecological metagenomes</taxon>
    </lineage>
</organism>
<reference evidence="2" key="1">
    <citation type="submission" date="2018-05" db="EMBL/GenBank/DDBJ databases">
        <authorList>
            <person name="Lanie J.A."/>
            <person name="Ng W.-L."/>
            <person name="Kazmierczak K.M."/>
            <person name="Andrzejewski T.M."/>
            <person name="Davidsen T.M."/>
            <person name="Wayne K.J."/>
            <person name="Tettelin H."/>
            <person name="Glass J.I."/>
            <person name="Rusch D."/>
            <person name="Podicherti R."/>
            <person name="Tsui H.-C.T."/>
            <person name="Winkler M.E."/>
        </authorList>
    </citation>
    <scope>NUCLEOTIDE SEQUENCE</scope>
</reference>
<dbReference type="PANTHER" id="PTHR41521">
    <property type="match status" value="1"/>
</dbReference>
<accession>A0A382F373</accession>
<dbReference type="PANTHER" id="PTHR41521:SF4">
    <property type="entry name" value="BLR0684 PROTEIN"/>
    <property type="match status" value="1"/>
</dbReference>